<evidence type="ECO:0000313" key="2">
    <source>
        <dbReference type="Proteomes" id="UP001432322"/>
    </source>
</evidence>
<gene>
    <name evidence="1" type="ORF">PFISCL1PPCAC_10547</name>
</gene>
<feature type="non-terminal residue" evidence="1">
    <location>
        <position position="1"/>
    </location>
</feature>
<dbReference type="SMART" id="SM00289">
    <property type="entry name" value="WR1"/>
    <property type="match status" value="4"/>
</dbReference>
<dbReference type="PANTHER" id="PTHR46339:SF10">
    <property type="entry name" value="BPTI_KUNITZ INHIBITOR DOMAIN-CONTAINING PROTEIN"/>
    <property type="match status" value="1"/>
</dbReference>
<dbReference type="InterPro" id="IPR028150">
    <property type="entry name" value="Lustrin_cystein"/>
</dbReference>
<dbReference type="PANTHER" id="PTHR46339">
    <property type="entry name" value="PROTEIN CBG15282-RELATED"/>
    <property type="match status" value="1"/>
</dbReference>
<protein>
    <submittedName>
        <fullName evidence="1">Uncharacterized protein</fullName>
    </submittedName>
</protein>
<sequence>EHICCSRPLQCPDGLIALRERSVPRVCTLGVPGTCPIDYLCLRGIGEPIANGATSLCCKPEFTCSIHTTLDNAQRCTPGDGRCPEGTRCLASSHSLSQSAADITFQCCLSTLILTCPDGSSPLTQPRDRSLVKCDADSLTDCPSTFICDSLSDSAYGCCSIPHEECIEAYSHNGQTLQCQSNTDCPKGTCTRSSDGKFYCCIEKVQLVYDAIN</sequence>
<proteinExistence type="predicted"/>
<dbReference type="InterPro" id="IPR053014">
    <property type="entry name" value="Cuticle_assoc_divergent"/>
</dbReference>
<accession>A0AAV5VHW8</accession>
<name>A0AAV5VHW8_9BILA</name>
<evidence type="ECO:0000313" key="1">
    <source>
        <dbReference type="EMBL" id="GMT19250.1"/>
    </source>
</evidence>
<keyword evidence="2" id="KW-1185">Reference proteome</keyword>
<dbReference type="InterPro" id="IPR006150">
    <property type="entry name" value="Cys_repeat_1"/>
</dbReference>
<dbReference type="EMBL" id="BTSY01000003">
    <property type="protein sequence ID" value="GMT19250.1"/>
    <property type="molecule type" value="Genomic_DNA"/>
</dbReference>
<organism evidence="1 2">
    <name type="scientific">Pristionchus fissidentatus</name>
    <dbReference type="NCBI Taxonomy" id="1538716"/>
    <lineage>
        <taxon>Eukaryota</taxon>
        <taxon>Metazoa</taxon>
        <taxon>Ecdysozoa</taxon>
        <taxon>Nematoda</taxon>
        <taxon>Chromadorea</taxon>
        <taxon>Rhabditida</taxon>
        <taxon>Rhabditina</taxon>
        <taxon>Diplogasteromorpha</taxon>
        <taxon>Diplogasteroidea</taxon>
        <taxon>Neodiplogasteridae</taxon>
        <taxon>Pristionchus</taxon>
    </lineage>
</organism>
<comment type="caution">
    <text evidence="1">The sequence shown here is derived from an EMBL/GenBank/DDBJ whole genome shotgun (WGS) entry which is preliminary data.</text>
</comment>
<dbReference type="Proteomes" id="UP001432322">
    <property type="component" value="Unassembled WGS sequence"/>
</dbReference>
<dbReference type="Pfam" id="PF14625">
    <property type="entry name" value="Lustrin_cystein"/>
    <property type="match status" value="3"/>
</dbReference>
<reference evidence="1" key="1">
    <citation type="submission" date="2023-10" db="EMBL/GenBank/DDBJ databases">
        <title>Genome assembly of Pristionchus species.</title>
        <authorList>
            <person name="Yoshida K."/>
            <person name="Sommer R.J."/>
        </authorList>
    </citation>
    <scope>NUCLEOTIDE SEQUENCE</scope>
    <source>
        <strain evidence="1">RS5133</strain>
    </source>
</reference>
<dbReference type="AlphaFoldDB" id="A0AAV5VHW8"/>